<dbReference type="Gene3D" id="3.30.70.100">
    <property type="match status" value="1"/>
</dbReference>
<sequence>MSTKWEIAEFVVTPGSEEKFAELVELSLPIFEAAEGFHSLTLDRAVDKDSTFLLRIEWETVAHHTEIFTASEGFTVFVDRVTPLYAEPPRVYHTELLFSVPA</sequence>
<keyword evidence="3" id="KW-1185">Reference proteome</keyword>
<evidence type="ECO:0000259" key="1">
    <source>
        <dbReference type="PROSITE" id="PS51725"/>
    </source>
</evidence>
<name>A0ABP5QFN5_9MICO</name>
<comment type="caution">
    <text evidence="2">The sequence shown here is derived from an EMBL/GenBank/DDBJ whole genome shotgun (WGS) entry which is preliminary data.</text>
</comment>
<dbReference type="InterPro" id="IPR007138">
    <property type="entry name" value="ABM_dom"/>
</dbReference>
<gene>
    <name evidence="2" type="ORF">GCM10009851_19110</name>
</gene>
<dbReference type="EMBL" id="BAAAQY010000005">
    <property type="protein sequence ID" value="GAA2234259.1"/>
    <property type="molecule type" value="Genomic_DNA"/>
</dbReference>
<accession>A0ABP5QFN5</accession>
<dbReference type="Proteomes" id="UP001500929">
    <property type="component" value="Unassembled WGS sequence"/>
</dbReference>
<proteinExistence type="predicted"/>
<protein>
    <recommendedName>
        <fullName evidence="1">ABM domain-containing protein</fullName>
    </recommendedName>
</protein>
<evidence type="ECO:0000313" key="3">
    <source>
        <dbReference type="Proteomes" id="UP001500929"/>
    </source>
</evidence>
<reference evidence="3" key="1">
    <citation type="journal article" date="2019" name="Int. J. Syst. Evol. Microbiol.">
        <title>The Global Catalogue of Microorganisms (GCM) 10K type strain sequencing project: providing services to taxonomists for standard genome sequencing and annotation.</title>
        <authorList>
            <consortium name="The Broad Institute Genomics Platform"/>
            <consortium name="The Broad Institute Genome Sequencing Center for Infectious Disease"/>
            <person name="Wu L."/>
            <person name="Ma J."/>
        </authorList>
    </citation>
    <scope>NUCLEOTIDE SEQUENCE [LARGE SCALE GENOMIC DNA]</scope>
    <source>
        <strain evidence="3">JCM 16117</strain>
    </source>
</reference>
<dbReference type="Pfam" id="PF03992">
    <property type="entry name" value="ABM"/>
    <property type="match status" value="1"/>
</dbReference>
<feature type="domain" description="ABM" evidence="1">
    <location>
        <begin position="4"/>
        <end position="93"/>
    </location>
</feature>
<dbReference type="RefSeq" id="WP_259479391.1">
    <property type="nucleotide sequence ID" value="NZ_BAAAQY010000005.1"/>
</dbReference>
<dbReference type="SUPFAM" id="SSF54909">
    <property type="entry name" value="Dimeric alpha+beta barrel"/>
    <property type="match status" value="1"/>
</dbReference>
<dbReference type="PROSITE" id="PS51725">
    <property type="entry name" value="ABM"/>
    <property type="match status" value="1"/>
</dbReference>
<evidence type="ECO:0000313" key="2">
    <source>
        <dbReference type="EMBL" id="GAA2234259.1"/>
    </source>
</evidence>
<dbReference type="InterPro" id="IPR011008">
    <property type="entry name" value="Dimeric_a/b-barrel"/>
</dbReference>
<organism evidence="2 3">
    <name type="scientific">Herbiconiux moechotypicola</name>
    <dbReference type="NCBI Taxonomy" id="637393"/>
    <lineage>
        <taxon>Bacteria</taxon>
        <taxon>Bacillati</taxon>
        <taxon>Actinomycetota</taxon>
        <taxon>Actinomycetes</taxon>
        <taxon>Micrococcales</taxon>
        <taxon>Microbacteriaceae</taxon>
        <taxon>Herbiconiux</taxon>
    </lineage>
</organism>